<gene>
    <name evidence="1" type="primary">74</name>
    <name evidence="1" type="ORF">PBI_CHIDIEBERE_74</name>
</gene>
<accession>A0A649VLE9</accession>
<proteinExistence type="predicted"/>
<dbReference type="Proteomes" id="UP000423645">
    <property type="component" value="Segment"/>
</dbReference>
<sequence>MPYIVTMGKRASGHTMWSDVELVSSNSKGRRVILDYLRSFVYPGSGWTFVCVYPKQGPGWRVRRIVHDNGEYMECVLVDRYQRRRDRHYDDIDARRAYPADLSE</sequence>
<reference evidence="1 2" key="1">
    <citation type="submission" date="2019-10" db="EMBL/GenBank/DDBJ databases">
        <authorList>
            <person name="Zack K.M."/>
            <person name="Garlena R.A."/>
            <person name="Russell D.A."/>
            <person name="Pope W.H."/>
            <person name="Jacobs-Sera D."/>
            <person name="Hatfull G.F."/>
        </authorList>
    </citation>
    <scope>NUCLEOTIDE SEQUENCE [LARGE SCALE GENOMIC DNA]</scope>
</reference>
<evidence type="ECO:0000313" key="2">
    <source>
        <dbReference type="Proteomes" id="UP000423645"/>
    </source>
</evidence>
<dbReference type="GeneID" id="77951919"/>
<organism evidence="1 2">
    <name type="scientific">Gordonia phage Chidiebere</name>
    <dbReference type="NCBI Taxonomy" id="2656530"/>
    <lineage>
        <taxon>Viruses</taxon>
        <taxon>Duplodnaviria</taxon>
        <taxon>Heunggongvirae</taxon>
        <taxon>Uroviricota</taxon>
        <taxon>Caudoviricetes</taxon>
        <taxon>Chidieberevirus</taxon>
        <taxon>Chidieberevirus chidiebere</taxon>
    </lineage>
</organism>
<evidence type="ECO:0000313" key="1">
    <source>
        <dbReference type="EMBL" id="QGJ92965.1"/>
    </source>
</evidence>
<dbReference type="RefSeq" id="YP_010675592.1">
    <property type="nucleotide sequence ID" value="NC_071005.1"/>
</dbReference>
<dbReference type="EMBL" id="MN586022">
    <property type="protein sequence ID" value="QGJ92965.1"/>
    <property type="molecule type" value="Genomic_DNA"/>
</dbReference>
<name>A0A649VLE9_9CAUD</name>
<keyword evidence="2" id="KW-1185">Reference proteome</keyword>
<protein>
    <submittedName>
        <fullName evidence="1">Uncharacterized protein</fullName>
    </submittedName>
</protein>
<dbReference type="KEGG" id="vg:77951919"/>